<evidence type="ECO:0000259" key="8">
    <source>
        <dbReference type="PROSITE" id="PS50011"/>
    </source>
</evidence>
<dbReference type="GO" id="GO:0004674">
    <property type="term" value="F:protein serine/threonine kinase activity"/>
    <property type="evidence" value="ECO:0007669"/>
    <property type="project" value="UniProtKB-KW"/>
</dbReference>
<evidence type="ECO:0000256" key="1">
    <source>
        <dbReference type="ARBA" id="ARBA00022527"/>
    </source>
</evidence>
<gene>
    <name evidence="9" type="primary">MAP2K7</name>
    <name evidence="9" type="ORF">Ciccas_012369</name>
</gene>
<sequence length="288" mass="32408">MKVFSEKLVEAEVSFDLFSKCIFRLGKNNLRASFDDFQLIKEIGKGTCGVVYKAKHTKFNQIFIAAKTMHLTSCSEENASIYSDLRVMLESIECPFIVKCYGISIVPVSDILHHDYTLLQSKLSVYMFMELMDTCLQGLLHRLKKPFPEEVVGKIAVSILEALNYLKEKFDVIHRDIKPSNMLLDGTGVVKLCDFGISGKVKHSQAVSNRAGSVLYMSPERINSTTYGARADIWACGISFLELATARNPYEHLKTNEFAVLSTITTNPAPSLQGQYFSSPFKRFVNAW</sequence>
<dbReference type="Gene3D" id="3.30.200.20">
    <property type="entry name" value="Phosphorylase Kinase, domain 1"/>
    <property type="match status" value="1"/>
</dbReference>
<keyword evidence="5" id="KW-0067">ATP-binding</keyword>
<evidence type="ECO:0000256" key="4">
    <source>
        <dbReference type="ARBA" id="ARBA00022777"/>
    </source>
</evidence>
<keyword evidence="2" id="KW-0808">Transferase</keyword>
<reference evidence="9 10" key="1">
    <citation type="submission" date="2024-11" db="EMBL/GenBank/DDBJ databases">
        <title>Adaptive evolution of stress response genes in parasites aligns with host niche diversity.</title>
        <authorList>
            <person name="Hahn C."/>
            <person name="Resl P."/>
        </authorList>
    </citation>
    <scope>NUCLEOTIDE SEQUENCE [LARGE SCALE GENOMIC DNA]</scope>
    <source>
        <strain evidence="9">EGGRZ-B1_66</strain>
        <tissue evidence="9">Body</tissue>
    </source>
</reference>
<dbReference type="AlphaFoldDB" id="A0ABD2PNQ2"/>
<keyword evidence="10" id="KW-1185">Reference proteome</keyword>
<dbReference type="GO" id="GO:0004708">
    <property type="term" value="F:MAP kinase kinase activity"/>
    <property type="evidence" value="ECO:0007669"/>
    <property type="project" value="UniProtKB-EC"/>
</dbReference>
<keyword evidence="3" id="KW-0547">Nucleotide-binding</keyword>
<dbReference type="EC" id="2.7.12.2" evidence="7"/>
<comment type="similarity">
    <text evidence="6">Belongs to the protein kinase superfamily. STE Ser/Thr protein kinase family. MAP kinase kinase subfamily.</text>
</comment>
<accession>A0ABD2PNQ2</accession>
<comment type="caution">
    <text evidence="9">The sequence shown here is derived from an EMBL/GenBank/DDBJ whole genome shotgun (WGS) entry which is preliminary data.</text>
</comment>
<keyword evidence="4 9" id="KW-0418">Kinase</keyword>
<evidence type="ECO:0000256" key="7">
    <source>
        <dbReference type="ARBA" id="ARBA00038999"/>
    </source>
</evidence>
<dbReference type="EMBL" id="JBJKFK010004301">
    <property type="protein sequence ID" value="KAL3309090.1"/>
    <property type="molecule type" value="Genomic_DNA"/>
</dbReference>
<proteinExistence type="inferred from homology"/>
<dbReference type="PROSITE" id="PS50011">
    <property type="entry name" value="PROTEIN_KINASE_DOM"/>
    <property type="match status" value="1"/>
</dbReference>
<evidence type="ECO:0000313" key="9">
    <source>
        <dbReference type="EMBL" id="KAL3309090.1"/>
    </source>
</evidence>
<feature type="domain" description="Protein kinase" evidence="8">
    <location>
        <begin position="37"/>
        <end position="288"/>
    </location>
</feature>
<name>A0ABD2PNQ2_9PLAT</name>
<dbReference type="GO" id="GO:0005524">
    <property type="term" value="F:ATP binding"/>
    <property type="evidence" value="ECO:0007669"/>
    <property type="project" value="UniProtKB-KW"/>
</dbReference>
<dbReference type="InterPro" id="IPR008271">
    <property type="entry name" value="Ser/Thr_kinase_AS"/>
</dbReference>
<protein>
    <recommendedName>
        <fullName evidence="7">mitogen-activated protein kinase kinase</fullName>
        <ecNumber evidence="7">2.7.12.2</ecNumber>
    </recommendedName>
</protein>
<dbReference type="InterPro" id="IPR000719">
    <property type="entry name" value="Prot_kinase_dom"/>
</dbReference>
<keyword evidence="1" id="KW-0723">Serine/threonine-protein kinase</keyword>
<evidence type="ECO:0000313" key="10">
    <source>
        <dbReference type="Proteomes" id="UP001626550"/>
    </source>
</evidence>
<organism evidence="9 10">
    <name type="scientific">Cichlidogyrus casuarinus</name>
    <dbReference type="NCBI Taxonomy" id="1844966"/>
    <lineage>
        <taxon>Eukaryota</taxon>
        <taxon>Metazoa</taxon>
        <taxon>Spiralia</taxon>
        <taxon>Lophotrochozoa</taxon>
        <taxon>Platyhelminthes</taxon>
        <taxon>Monogenea</taxon>
        <taxon>Monopisthocotylea</taxon>
        <taxon>Dactylogyridea</taxon>
        <taxon>Ancyrocephalidae</taxon>
        <taxon>Cichlidogyrus</taxon>
    </lineage>
</organism>
<dbReference type="FunFam" id="3.30.200.20:FF:000040">
    <property type="entry name" value="Dual specificity mitogen-activated protein kinase kinase"/>
    <property type="match status" value="1"/>
</dbReference>
<dbReference type="Proteomes" id="UP001626550">
    <property type="component" value="Unassembled WGS sequence"/>
</dbReference>
<evidence type="ECO:0000256" key="5">
    <source>
        <dbReference type="ARBA" id="ARBA00022840"/>
    </source>
</evidence>
<dbReference type="PANTHER" id="PTHR48013:SF15">
    <property type="entry name" value="DUAL SPECIFICITY MITOGEN-ACTIVATED PROTEIN KINASE KINASE 4"/>
    <property type="match status" value="1"/>
</dbReference>
<evidence type="ECO:0000256" key="6">
    <source>
        <dbReference type="ARBA" id="ARBA00038035"/>
    </source>
</evidence>
<dbReference type="PROSITE" id="PS00108">
    <property type="entry name" value="PROTEIN_KINASE_ST"/>
    <property type="match status" value="1"/>
</dbReference>
<dbReference type="Pfam" id="PF00069">
    <property type="entry name" value="Pkinase"/>
    <property type="match status" value="1"/>
</dbReference>
<dbReference type="InterPro" id="IPR011009">
    <property type="entry name" value="Kinase-like_dom_sf"/>
</dbReference>
<evidence type="ECO:0000256" key="2">
    <source>
        <dbReference type="ARBA" id="ARBA00022679"/>
    </source>
</evidence>
<dbReference type="Gene3D" id="1.10.510.10">
    <property type="entry name" value="Transferase(Phosphotransferase) domain 1"/>
    <property type="match status" value="1"/>
</dbReference>
<dbReference type="PANTHER" id="PTHR48013">
    <property type="entry name" value="DUAL SPECIFICITY MITOGEN-ACTIVATED PROTEIN KINASE KINASE 5-RELATED"/>
    <property type="match status" value="1"/>
</dbReference>
<evidence type="ECO:0000256" key="3">
    <source>
        <dbReference type="ARBA" id="ARBA00022741"/>
    </source>
</evidence>
<dbReference type="SMART" id="SM00220">
    <property type="entry name" value="S_TKc"/>
    <property type="match status" value="1"/>
</dbReference>
<dbReference type="SUPFAM" id="SSF56112">
    <property type="entry name" value="Protein kinase-like (PK-like)"/>
    <property type="match status" value="1"/>
</dbReference>